<dbReference type="EMBL" id="MT141751">
    <property type="protein sequence ID" value="QJA69957.1"/>
    <property type="molecule type" value="Genomic_DNA"/>
</dbReference>
<evidence type="ECO:0000256" key="1">
    <source>
        <dbReference type="SAM" id="Phobius"/>
    </source>
</evidence>
<name>A0A6M3LFZ8_9ZZZZ</name>
<evidence type="ECO:0000313" key="2">
    <source>
        <dbReference type="EMBL" id="QJA69957.1"/>
    </source>
</evidence>
<proteinExistence type="predicted"/>
<feature type="transmembrane region" description="Helical" evidence="1">
    <location>
        <begin position="6"/>
        <end position="28"/>
    </location>
</feature>
<dbReference type="EMBL" id="MT143141">
    <property type="protein sequence ID" value="QJA93343.1"/>
    <property type="molecule type" value="Genomic_DNA"/>
</dbReference>
<reference evidence="3" key="1">
    <citation type="submission" date="2020-03" db="EMBL/GenBank/DDBJ databases">
        <title>The deep terrestrial virosphere.</title>
        <authorList>
            <person name="Holmfeldt K."/>
            <person name="Nilsson E."/>
            <person name="Simone D."/>
            <person name="Lopez-Fernandez M."/>
            <person name="Wu X."/>
            <person name="de Brujin I."/>
            <person name="Lundin D."/>
            <person name="Andersson A."/>
            <person name="Bertilsson S."/>
            <person name="Dopson M."/>
        </authorList>
    </citation>
    <scope>NUCLEOTIDE SEQUENCE</scope>
    <source>
        <strain evidence="2">MM415A04115</strain>
        <strain evidence="3">MM415B04260</strain>
    </source>
</reference>
<accession>A0A6M3LFZ8</accession>
<gene>
    <name evidence="2" type="ORF">MM415A04115_0007</name>
    <name evidence="3" type="ORF">MM415B04260_0015</name>
</gene>
<dbReference type="AlphaFoldDB" id="A0A6M3LFZ8"/>
<keyword evidence="1" id="KW-0812">Transmembrane</keyword>
<organism evidence="3">
    <name type="scientific">viral metagenome</name>
    <dbReference type="NCBI Taxonomy" id="1070528"/>
    <lineage>
        <taxon>unclassified sequences</taxon>
        <taxon>metagenomes</taxon>
        <taxon>organismal metagenomes</taxon>
    </lineage>
</organism>
<evidence type="ECO:0000313" key="3">
    <source>
        <dbReference type="EMBL" id="QJA93343.1"/>
    </source>
</evidence>
<keyword evidence="1" id="KW-0472">Membrane</keyword>
<sequence>MTKDILTYLRIITIILSIICIMQVIRFMDSVYTANASRYQDVNIAAVGGTTVYDSRVPTK</sequence>
<keyword evidence="1" id="KW-1133">Transmembrane helix</keyword>
<protein>
    <submittedName>
        <fullName evidence="3">Uncharacterized protein</fullName>
    </submittedName>
</protein>